<dbReference type="Proteomes" id="UP000199025">
    <property type="component" value="Unassembled WGS sequence"/>
</dbReference>
<keyword evidence="2" id="KW-1185">Reference proteome</keyword>
<dbReference type="EMBL" id="FORP01000019">
    <property type="protein sequence ID" value="SFK37526.1"/>
    <property type="molecule type" value="Genomic_DNA"/>
</dbReference>
<name>A0A1I3Z1Z9_9PSEU</name>
<evidence type="ECO:0000313" key="1">
    <source>
        <dbReference type="EMBL" id="SFK37526.1"/>
    </source>
</evidence>
<protein>
    <recommendedName>
        <fullName evidence="3">DUF4192 domain-containing protein</fullName>
    </recommendedName>
</protein>
<accession>A0A1I3Z1Z9</accession>
<dbReference type="InterPro" id="IPR025447">
    <property type="entry name" value="DUF4192"/>
</dbReference>
<reference evidence="1 2" key="1">
    <citation type="submission" date="2016-10" db="EMBL/GenBank/DDBJ databases">
        <authorList>
            <person name="de Groot N.N."/>
        </authorList>
    </citation>
    <scope>NUCLEOTIDE SEQUENCE [LARGE SCALE GENOMIC DNA]</scope>
    <source>
        <strain evidence="1 2">DSM 44468</strain>
    </source>
</reference>
<organism evidence="1 2">
    <name type="scientific">Amycolatopsis sacchari</name>
    <dbReference type="NCBI Taxonomy" id="115433"/>
    <lineage>
        <taxon>Bacteria</taxon>
        <taxon>Bacillati</taxon>
        <taxon>Actinomycetota</taxon>
        <taxon>Actinomycetes</taxon>
        <taxon>Pseudonocardiales</taxon>
        <taxon>Pseudonocardiaceae</taxon>
        <taxon>Amycolatopsis</taxon>
    </lineage>
</organism>
<dbReference type="STRING" id="115433.SAMN05421835_11993"/>
<proteinExistence type="predicted"/>
<sequence>MTTTTNTLDGALPTITLADPAELIASLPPLLGFRPADSLLLLGLTGAEGRRLRSMVRADLPPEGKEPDAVCAVMDVFGHNGLQAVEIVVVGNHPAQPPPSSGPPHRLLVDLLGEAFEELRIPVRHATWTPEIRGGAPWCCYREKDCGGTLPDDLSTVAAATIAMQGGVTYRSREDLLRQLAPDDPEALARRTEMLNAAIDALDPSVPPAALTPGYAKAVRAAIEAVRRGDLSFSDEQLVELAMALCDPYIRDAGLAAARVPHCSRDAERLWLELVRRIPAPERAEPAVLLAYSAYLRGEGALAGIALDNALEASPGHVLADLLERCRSTSMPPDRLRTLAQHEHHPDIFPPPENEPA</sequence>
<dbReference type="AlphaFoldDB" id="A0A1I3Z1Z9"/>
<dbReference type="RefSeq" id="WP_091512890.1">
    <property type="nucleotide sequence ID" value="NZ_CBDQZW010000006.1"/>
</dbReference>
<evidence type="ECO:0000313" key="2">
    <source>
        <dbReference type="Proteomes" id="UP000199025"/>
    </source>
</evidence>
<dbReference type="OrthoDB" id="3264463at2"/>
<evidence type="ECO:0008006" key="3">
    <source>
        <dbReference type="Google" id="ProtNLM"/>
    </source>
</evidence>
<gene>
    <name evidence="1" type="ORF">SAMN05421835_11993</name>
</gene>
<dbReference type="Pfam" id="PF13830">
    <property type="entry name" value="DUF4192"/>
    <property type="match status" value="1"/>
</dbReference>